<comment type="caution">
    <text evidence="1">The sequence shown here is derived from an EMBL/GenBank/DDBJ whole genome shotgun (WGS) entry which is preliminary data.</text>
</comment>
<name>A0A841KAZ0_9HYPH</name>
<organism evidence="1 2">
    <name type="scientific">Chelatococcus composti</name>
    <dbReference type="NCBI Taxonomy" id="1743235"/>
    <lineage>
        <taxon>Bacteria</taxon>
        <taxon>Pseudomonadati</taxon>
        <taxon>Pseudomonadota</taxon>
        <taxon>Alphaproteobacteria</taxon>
        <taxon>Hyphomicrobiales</taxon>
        <taxon>Chelatococcaceae</taxon>
        <taxon>Chelatococcus</taxon>
    </lineage>
</organism>
<accession>A0A841KAZ0</accession>
<reference evidence="1 2" key="1">
    <citation type="submission" date="2020-08" db="EMBL/GenBank/DDBJ databases">
        <title>Genomic Encyclopedia of Type Strains, Phase IV (KMG-IV): sequencing the most valuable type-strain genomes for metagenomic binning, comparative biology and taxonomic classification.</title>
        <authorList>
            <person name="Goeker M."/>
        </authorList>
    </citation>
    <scope>NUCLEOTIDE SEQUENCE [LARGE SCALE GENOMIC DNA]</scope>
    <source>
        <strain evidence="1 2">DSM 101465</strain>
    </source>
</reference>
<protein>
    <submittedName>
        <fullName evidence="1">Uncharacterized protein</fullName>
    </submittedName>
</protein>
<keyword evidence="2" id="KW-1185">Reference proteome</keyword>
<dbReference type="RefSeq" id="WP_183335815.1">
    <property type="nucleotide sequence ID" value="NZ_BMHX01000007.1"/>
</dbReference>
<dbReference type="EMBL" id="JACHEH010000007">
    <property type="protein sequence ID" value="MBB6169455.1"/>
    <property type="molecule type" value="Genomic_DNA"/>
</dbReference>
<evidence type="ECO:0000313" key="1">
    <source>
        <dbReference type="EMBL" id="MBB6169455.1"/>
    </source>
</evidence>
<gene>
    <name evidence="1" type="ORF">HNQ73_003097</name>
</gene>
<proteinExistence type="predicted"/>
<evidence type="ECO:0000313" key="2">
    <source>
        <dbReference type="Proteomes" id="UP000588017"/>
    </source>
</evidence>
<dbReference type="AlphaFoldDB" id="A0A841KAZ0"/>
<sequence>MPTITKTVEVDVDITPQDVAHLSCDDNIDRAAFEIRHNNLREAAIHIARGVPALRDLPDLVDRVLGRA</sequence>
<dbReference type="Proteomes" id="UP000588017">
    <property type="component" value="Unassembled WGS sequence"/>
</dbReference>